<evidence type="ECO:0000256" key="4">
    <source>
        <dbReference type="ARBA" id="ARBA00022692"/>
    </source>
</evidence>
<comment type="similarity">
    <text evidence="2 8">Belongs to the sodium:solute symporter (SSF) (TC 2.A.21) family.</text>
</comment>
<keyword evidence="5" id="KW-0769">Symport</keyword>
<evidence type="ECO:0000256" key="9">
    <source>
        <dbReference type="SAM" id="Phobius"/>
    </source>
</evidence>
<dbReference type="Gene3D" id="1.20.1730.10">
    <property type="entry name" value="Sodium/glucose cotransporter"/>
    <property type="match status" value="1"/>
</dbReference>
<feature type="transmembrane region" description="Helical" evidence="9">
    <location>
        <begin position="222"/>
        <end position="248"/>
    </location>
</feature>
<dbReference type="Proteomes" id="UP000016562">
    <property type="component" value="Unassembled WGS sequence"/>
</dbReference>
<dbReference type="InterPro" id="IPR050277">
    <property type="entry name" value="Sodium:Solute_Symporter"/>
</dbReference>
<evidence type="ECO:0000256" key="8">
    <source>
        <dbReference type="RuleBase" id="RU362091"/>
    </source>
</evidence>
<comment type="subcellular location">
    <subcellularLocation>
        <location evidence="1">Membrane</location>
        <topology evidence="1">Multi-pass membrane protein</topology>
    </subcellularLocation>
</comment>
<dbReference type="PANTHER" id="PTHR48086:SF7">
    <property type="entry name" value="SODIUM-SOLUTE SYMPORTER-RELATED"/>
    <property type="match status" value="1"/>
</dbReference>
<sequence>MSNILLMVLIYNAIVIGGIGWYLKWKESQTNEVTDMALGGRDANIAMFSVTLAITYLGSAHVYGLMEMSFVLGAVALWFCFAHTILICVICLGTGRWIRRIGCATIPELIGQLYNKQLRTYTACVGAMVVFGLVTLETQTLGIGISAMSGWSLGWSAVLGAVIGTAYVTMGGIKQTMWVNLINAVVMYGSIIIAGIYLAFVLPNGWEGVTQHYVANDQEFKLSILATPDILVGFSLAAIFSVVFAQSVNQQGMQAAMSAKDEKVIKRSLWIAAPVNGLFGVFPVLVGLAAATIPEFAQLGPKLAGATLIVELLPTWLVILLQAGFLGALLSTFAMSALAPATIFAKDIIGANVKGGLSPAQEKKLIRKVIMVIGALAAFMTLFLQPNVILAITWLFAWLVPFFFIIIAGLFWKRNLMVAQTVVMSSWVINLVWSFTDLKHTLGLSMLENAHIVAIVALLTTVVGNSVVKHSRPALFKEQRQNKEAQKAQINLEEERV</sequence>
<evidence type="ECO:0000256" key="7">
    <source>
        <dbReference type="ARBA" id="ARBA00023136"/>
    </source>
</evidence>
<evidence type="ECO:0000313" key="10">
    <source>
        <dbReference type="EMBL" id="GAD78638.1"/>
    </source>
</evidence>
<comment type="caution">
    <text evidence="10">The sequence shown here is derived from an EMBL/GenBank/DDBJ whole genome shotgun (WGS) entry which is preliminary data.</text>
</comment>
<dbReference type="PANTHER" id="PTHR48086">
    <property type="entry name" value="SODIUM/PROLINE SYMPORTER-RELATED"/>
    <property type="match status" value="1"/>
</dbReference>
<dbReference type="EMBL" id="BATM01000005">
    <property type="protein sequence ID" value="GAD78638.1"/>
    <property type="molecule type" value="Genomic_DNA"/>
</dbReference>
<proteinExistence type="inferred from homology"/>
<keyword evidence="3" id="KW-0813">Transport</keyword>
<evidence type="ECO:0000256" key="1">
    <source>
        <dbReference type="ARBA" id="ARBA00004141"/>
    </source>
</evidence>
<name>U3CK83_9VIBR</name>
<evidence type="ECO:0000313" key="11">
    <source>
        <dbReference type="Proteomes" id="UP000016562"/>
    </source>
</evidence>
<dbReference type="CDD" id="cd10322">
    <property type="entry name" value="SLC5sbd"/>
    <property type="match status" value="1"/>
</dbReference>
<dbReference type="eggNOG" id="COG0591">
    <property type="taxonomic scope" value="Bacteria"/>
</dbReference>
<feature type="transmembrane region" description="Helical" evidence="9">
    <location>
        <begin position="269"/>
        <end position="293"/>
    </location>
</feature>
<keyword evidence="7 9" id="KW-0472">Membrane</keyword>
<feature type="transmembrane region" description="Helical" evidence="9">
    <location>
        <begin position="118"/>
        <end position="136"/>
    </location>
</feature>
<feature type="transmembrane region" description="Helical" evidence="9">
    <location>
        <begin position="148"/>
        <end position="169"/>
    </location>
</feature>
<keyword evidence="6 9" id="KW-1133">Transmembrane helix</keyword>
<dbReference type="PROSITE" id="PS50283">
    <property type="entry name" value="NA_SOLUT_SYMP_3"/>
    <property type="match status" value="1"/>
</dbReference>
<dbReference type="GO" id="GO:0015293">
    <property type="term" value="F:symporter activity"/>
    <property type="evidence" value="ECO:0007669"/>
    <property type="project" value="UniProtKB-KW"/>
</dbReference>
<keyword evidence="11" id="KW-1185">Reference proteome</keyword>
<dbReference type="STRING" id="1219080.VEZ01S_05_00250"/>
<dbReference type="GO" id="GO:0005886">
    <property type="term" value="C:plasma membrane"/>
    <property type="evidence" value="ECO:0007669"/>
    <property type="project" value="TreeGrafter"/>
</dbReference>
<feature type="transmembrane region" description="Helical" evidence="9">
    <location>
        <begin position="365"/>
        <end position="383"/>
    </location>
</feature>
<accession>U3CK83</accession>
<feature type="transmembrane region" description="Helical" evidence="9">
    <location>
        <begin position="44"/>
        <end position="64"/>
    </location>
</feature>
<protein>
    <submittedName>
        <fullName evidence="10">Putative SSS family transporter</fullName>
    </submittedName>
</protein>
<gene>
    <name evidence="10" type="ORF">VEZ01S_05_00250</name>
</gene>
<evidence type="ECO:0000256" key="2">
    <source>
        <dbReference type="ARBA" id="ARBA00006434"/>
    </source>
</evidence>
<reference evidence="10 11" key="1">
    <citation type="submission" date="2013-09" db="EMBL/GenBank/DDBJ databases">
        <title>Whole genome shotgun sequence of Vibrio ezurae NBRC 102218.</title>
        <authorList>
            <person name="Yoshida I."/>
            <person name="Hosoyama A."/>
            <person name="Numata M."/>
            <person name="Hashimoto M."/>
            <person name="Hosoyama Y."/>
            <person name="Tsuchikane K."/>
            <person name="Noguchi M."/>
            <person name="Hirakata S."/>
            <person name="Ichikawa N."/>
            <person name="Ohji S."/>
            <person name="Yamazoe A."/>
            <person name="Fujita N."/>
        </authorList>
    </citation>
    <scope>NUCLEOTIDE SEQUENCE [LARGE SCALE GENOMIC DNA]</scope>
    <source>
        <strain evidence="10 11">NBRC 102218</strain>
    </source>
</reference>
<feature type="transmembrane region" description="Helical" evidence="9">
    <location>
        <begin position="181"/>
        <end position="202"/>
    </location>
</feature>
<feature type="transmembrane region" description="Helical" evidence="9">
    <location>
        <begin position="313"/>
        <end position="344"/>
    </location>
</feature>
<evidence type="ECO:0000256" key="5">
    <source>
        <dbReference type="ARBA" id="ARBA00022847"/>
    </source>
</evidence>
<evidence type="ECO:0000256" key="3">
    <source>
        <dbReference type="ARBA" id="ARBA00022448"/>
    </source>
</evidence>
<dbReference type="AlphaFoldDB" id="U3CK83"/>
<dbReference type="InterPro" id="IPR001734">
    <property type="entry name" value="Na/solute_symporter"/>
</dbReference>
<evidence type="ECO:0000256" key="6">
    <source>
        <dbReference type="ARBA" id="ARBA00022989"/>
    </source>
</evidence>
<feature type="transmembrane region" description="Helical" evidence="9">
    <location>
        <begin position="418"/>
        <end position="435"/>
    </location>
</feature>
<feature type="transmembrane region" description="Helical" evidence="9">
    <location>
        <begin position="70"/>
        <end position="98"/>
    </location>
</feature>
<dbReference type="InterPro" id="IPR038377">
    <property type="entry name" value="Na/Glc_symporter_sf"/>
</dbReference>
<feature type="transmembrane region" description="Helical" evidence="9">
    <location>
        <begin position="450"/>
        <end position="468"/>
    </location>
</feature>
<feature type="transmembrane region" description="Helical" evidence="9">
    <location>
        <begin position="6"/>
        <end position="23"/>
    </location>
</feature>
<dbReference type="RefSeq" id="WP_021712361.1">
    <property type="nucleotide sequence ID" value="NZ_BATM01000005.1"/>
</dbReference>
<dbReference type="OrthoDB" id="9810181at2"/>
<keyword evidence="4 9" id="KW-0812">Transmembrane</keyword>
<organism evidence="10 11">
    <name type="scientific">Vibrio ezurae NBRC 102218</name>
    <dbReference type="NCBI Taxonomy" id="1219080"/>
    <lineage>
        <taxon>Bacteria</taxon>
        <taxon>Pseudomonadati</taxon>
        <taxon>Pseudomonadota</taxon>
        <taxon>Gammaproteobacteria</taxon>
        <taxon>Vibrionales</taxon>
        <taxon>Vibrionaceae</taxon>
        <taxon>Vibrio</taxon>
    </lineage>
</organism>
<dbReference type="Pfam" id="PF00474">
    <property type="entry name" value="SSF"/>
    <property type="match status" value="1"/>
</dbReference>
<feature type="transmembrane region" description="Helical" evidence="9">
    <location>
        <begin position="389"/>
        <end position="411"/>
    </location>
</feature>